<evidence type="ECO:0000313" key="2">
    <source>
        <dbReference type="Proteomes" id="UP000824890"/>
    </source>
</evidence>
<evidence type="ECO:0000313" key="1">
    <source>
        <dbReference type="EMBL" id="KAH0921399.1"/>
    </source>
</evidence>
<gene>
    <name evidence="1" type="ORF">HID58_021417</name>
</gene>
<proteinExistence type="predicted"/>
<protein>
    <submittedName>
        <fullName evidence="1">Uncharacterized protein</fullName>
    </submittedName>
</protein>
<accession>A0ABQ8CWD5</accession>
<reference evidence="1 2" key="1">
    <citation type="submission" date="2021-05" db="EMBL/GenBank/DDBJ databases">
        <title>Genome Assembly of Synthetic Allotetraploid Brassica napus Reveals Homoeologous Exchanges between Subgenomes.</title>
        <authorList>
            <person name="Davis J.T."/>
        </authorList>
    </citation>
    <scope>NUCLEOTIDE SEQUENCE [LARGE SCALE GENOMIC DNA]</scope>
    <source>
        <strain evidence="2">cv. Da-Ae</strain>
        <tissue evidence="1">Seedling</tissue>
    </source>
</reference>
<comment type="caution">
    <text evidence="1">The sequence shown here is derived from an EMBL/GenBank/DDBJ whole genome shotgun (WGS) entry which is preliminary data.</text>
</comment>
<dbReference type="Proteomes" id="UP000824890">
    <property type="component" value="Unassembled WGS sequence"/>
</dbReference>
<name>A0ABQ8CWD5_BRANA</name>
<keyword evidence="2" id="KW-1185">Reference proteome</keyword>
<sequence>MTRFVGYAFFFTFVKKSCFSPARFVGYAFFFTFVKKSCFSPVDEDGMDMLLLDSKSTLLPATVNVNRLATFRHHFKAGSMFTFSRFDMTWCNKNYRLSDSPLSIRFMLFNQLSMHVIGELTAVKSTVIDVLQGKERVMATIKLGHLLECHFPTKRLMQGRTLTVGTSSSGLIYKRWTNCGNIFKWSHIQKAPATPTTKVANKARVA</sequence>
<organism evidence="1 2">
    <name type="scientific">Brassica napus</name>
    <name type="common">Rape</name>
    <dbReference type="NCBI Taxonomy" id="3708"/>
    <lineage>
        <taxon>Eukaryota</taxon>
        <taxon>Viridiplantae</taxon>
        <taxon>Streptophyta</taxon>
        <taxon>Embryophyta</taxon>
        <taxon>Tracheophyta</taxon>
        <taxon>Spermatophyta</taxon>
        <taxon>Magnoliopsida</taxon>
        <taxon>eudicotyledons</taxon>
        <taxon>Gunneridae</taxon>
        <taxon>Pentapetalae</taxon>
        <taxon>rosids</taxon>
        <taxon>malvids</taxon>
        <taxon>Brassicales</taxon>
        <taxon>Brassicaceae</taxon>
        <taxon>Brassiceae</taxon>
        <taxon>Brassica</taxon>
    </lineage>
</organism>
<dbReference type="EMBL" id="JAGKQM010000006">
    <property type="protein sequence ID" value="KAH0921399.1"/>
    <property type="molecule type" value="Genomic_DNA"/>
</dbReference>